<keyword evidence="3" id="KW-1185">Reference proteome</keyword>
<feature type="region of interest" description="Disordered" evidence="1">
    <location>
        <begin position="979"/>
        <end position="1022"/>
    </location>
</feature>
<sequence>MPHVPGLPCPKTLPPNSIPTPDTTDTPYRITTPLSFFEKLALSSLSSSFPVDITPKPARQAKPELRVITQNLSNYAERALPDLSPLVTSPPSPAAPTSSNNDTLEATQAATQLSIAEQMYGKTSTWGQLFNLSAATVEVEDQRERLQRWVDRRGTEPGMTEPQGRRFTRSVKKIIYEGDEALLQEQQKELWAKGYEEGFKEGFLWCSVHNHSHGRLDGEEAHGSEGSHGSNGLGVVTMPRPEDFIAGPYSTATSPPSQAPIQRTVPYWRRDSEDRTFPVFTSHESDSRDGDVLSEGEFYSYYSHLQSETPGPEPQAQQEERPPRESAPPYPQSPTQPDRSYKTPPLHYRYRVDPDDLISRLSQVSLYRSPNSVIETPIADTVYPPCKEEVTPNHPASQTSLNPEVPEAEEESEWCYISQYDQPDPPVEDLQPDRHGEYNDDIMEGINEMIDDMNNSQTQATWAMRATLHTTAPNIHRSQRIHYRNPHALTTSRLAALDRRAGVMATYAARTTMAVNPGDSSRRPSTSDGGSYTYPYPRPLDSMARSTIIGTTMAPINPNSEGAYPAYRARLQRLEEVFGRRDRRGRGFPHAPCELEDPPINTERLDPDRRLFSFEADEREELELVDGFERRGFSFSADEEEESDLEGTGIPSSPTVPQLVLRGGRRSPIESSDGVASPPWPANPVIRENGHVAVSEHGNIEENEEEEAWERYSQQAWDNSTLPERSFDEVEWSEYQAALPLPVQVHWRSLRVESGQERPSETTPEEEADNEAEEAGDEDGDWESYDPERWGTATMTAPLASHSEVSGAPASAHRTSTPPVSAPEEYSPLASSMTPLLATSTTQPETTHGSVESLGDLILQDSDAPPPQDPPEGSVNAGGSSNAAEGFITGLIGDREPEGFTLPHRDFPVQLGTIPGSYTFIVGSSTFSIAFSDQSRQADVTNTSTPTSNSRNTTSSSHTASGVNGVNGVNSAIRQLWRASSTPNLRSQPRTHLTSSLRFTKPSSRQSVDLSEQVGSDEDDEEAIRGHVRHSSVDKDGFQRFVPPPPTPQSVRDRIRRANRNHVNFLSFRYPRQSEAVEATTASANPDVVQDTR</sequence>
<dbReference type="OrthoDB" id="10477059at2759"/>
<feature type="compositionally biased region" description="Polar residues" evidence="1">
    <location>
        <begin position="979"/>
        <end position="1014"/>
    </location>
</feature>
<feature type="region of interest" description="Disordered" evidence="1">
    <location>
        <begin position="583"/>
        <end position="604"/>
    </location>
</feature>
<organism evidence="2 3">
    <name type="scientific">Pyronema omphalodes (strain CBS 100304)</name>
    <name type="common">Pyronema confluens</name>
    <dbReference type="NCBI Taxonomy" id="1076935"/>
    <lineage>
        <taxon>Eukaryota</taxon>
        <taxon>Fungi</taxon>
        <taxon>Dikarya</taxon>
        <taxon>Ascomycota</taxon>
        <taxon>Pezizomycotina</taxon>
        <taxon>Pezizomycetes</taxon>
        <taxon>Pezizales</taxon>
        <taxon>Pyronemataceae</taxon>
        <taxon>Pyronema</taxon>
    </lineage>
</organism>
<evidence type="ECO:0000313" key="2">
    <source>
        <dbReference type="EMBL" id="CCX10686.1"/>
    </source>
</evidence>
<proteinExistence type="predicted"/>
<feature type="region of interest" description="Disordered" evidence="1">
    <location>
        <begin position="752"/>
        <end position="882"/>
    </location>
</feature>
<feature type="region of interest" description="Disordered" evidence="1">
    <location>
        <begin position="387"/>
        <end position="413"/>
    </location>
</feature>
<accession>U4L3R4</accession>
<feature type="compositionally biased region" description="Pro residues" evidence="1">
    <location>
        <begin position="1"/>
        <end position="18"/>
    </location>
</feature>
<feature type="compositionally biased region" description="Low complexity" evidence="1">
    <location>
        <begin position="308"/>
        <end position="317"/>
    </location>
</feature>
<reference evidence="2 3" key="1">
    <citation type="journal article" date="2013" name="PLoS Genet.">
        <title>The genome and development-dependent transcriptomes of Pyronema confluens: a window into fungal evolution.</title>
        <authorList>
            <person name="Traeger S."/>
            <person name="Altegoer F."/>
            <person name="Freitag M."/>
            <person name="Gabaldon T."/>
            <person name="Kempken F."/>
            <person name="Kumar A."/>
            <person name="Marcet-Houben M."/>
            <person name="Poggeler S."/>
            <person name="Stajich J.E."/>
            <person name="Nowrousian M."/>
        </authorList>
    </citation>
    <scope>NUCLEOTIDE SEQUENCE [LARGE SCALE GENOMIC DNA]</scope>
    <source>
        <strain evidence="3">CBS 100304</strain>
        <tissue evidence="2">Vegetative mycelium</tissue>
    </source>
</reference>
<evidence type="ECO:0000313" key="3">
    <source>
        <dbReference type="Proteomes" id="UP000018144"/>
    </source>
</evidence>
<dbReference type="AlphaFoldDB" id="U4L3R4"/>
<feature type="region of interest" description="Disordered" evidence="1">
    <location>
        <begin position="1035"/>
        <end position="1056"/>
    </location>
</feature>
<feature type="region of interest" description="Disordered" evidence="1">
    <location>
        <begin position="1"/>
        <end position="28"/>
    </location>
</feature>
<evidence type="ECO:0000256" key="1">
    <source>
        <dbReference type="SAM" id="MobiDB-lite"/>
    </source>
</evidence>
<gene>
    <name evidence="2" type="ORF">PCON_10280</name>
</gene>
<dbReference type="EMBL" id="HF935554">
    <property type="protein sequence ID" value="CCX10686.1"/>
    <property type="molecule type" value="Genomic_DNA"/>
</dbReference>
<feature type="compositionally biased region" description="Polar residues" evidence="1">
    <location>
        <begin position="829"/>
        <end position="850"/>
    </location>
</feature>
<name>U4L3R4_PYROM</name>
<protein>
    <submittedName>
        <fullName evidence="2">Uncharacterized protein</fullName>
    </submittedName>
</protein>
<dbReference type="Proteomes" id="UP000018144">
    <property type="component" value="Unassembled WGS sequence"/>
</dbReference>
<feature type="region of interest" description="Disordered" evidence="1">
    <location>
        <begin position="304"/>
        <end position="349"/>
    </location>
</feature>
<feature type="region of interest" description="Disordered" evidence="1">
    <location>
        <begin position="245"/>
        <end position="268"/>
    </location>
</feature>
<feature type="compositionally biased region" description="Pro residues" evidence="1">
    <location>
        <begin position="325"/>
        <end position="334"/>
    </location>
</feature>
<feature type="compositionally biased region" description="Polar residues" evidence="1">
    <location>
        <begin position="250"/>
        <end position="261"/>
    </location>
</feature>
<feature type="region of interest" description="Disordered" evidence="1">
    <location>
        <begin position="82"/>
        <end position="102"/>
    </location>
</feature>
<feature type="region of interest" description="Disordered" evidence="1">
    <location>
        <begin position="636"/>
        <end position="686"/>
    </location>
</feature>
<feature type="compositionally biased region" description="Low complexity" evidence="1">
    <location>
        <begin position="941"/>
        <end position="961"/>
    </location>
</feature>
<feature type="compositionally biased region" description="Acidic residues" evidence="1">
    <location>
        <begin position="763"/>
        <end position="785"/>
    </location>
</feature>
<feature type="region of interest" description="Disordered" evidence="1">
    <location>
        <begin position="935"/>
        <end position="967"/>
    </location>
</feature>
<feature type="region of interest" description="Disordered" evidence="1">
    <location>
        <begin position="515"/>
        <end position="537"/>
    </location>
</feature>